<gene>
    <name evidence="1" type="ORF">RhiirA4_363879</name>
</gene>
<dbReference type="Proteomes" id="UP000234323">
    <property type="component" value="Unassembled WGS sequence"/>
</dbReference>
<evidence type="ECO:0000313" key="1">
    <source>
        <dbReference type="EMBL" id="PKY58307.1"/>
    </source>
</evidence>
<name>A0A2I1HHF0_9GLOM</name>
<dbReference type="EMBL" id="LLXI01002948">
    <property type="protein sequence ID" value="PKY58307.1"/>
    <property type="molecule type" value="Genomic_DNA"/>
</dbReference>
<accession>A0A2I1HHF0</accession>
<keyword evidence="2" id="KW-1185">Reference proteome</keyword>
<evidence type="ECO:0000313" key="2">
    <source>
        <dbReference type="Proteomes" id="UP000234323"/>
    </source>
</evidence>
<reference evidence="1 2" key="1">
    <citation type="submission" date="2015-10" db="EMBL/GenBank/DDBJ databases">
        <title>Genome analyses suggest a sexual origin of heterokaryosis in a supposedly ancient asexual fungus.</title>
        <authorList>
            <person name="Ropars J."/>
            <person name="Sedzielewska K."/>
            <person name="Noel J."/>
            <person name="Charron P."/>
            <person name="Farinelli L."/>
            <person name="Marton T."/>
            <person name="Kruger M."/>
            <person name="Pelin A."/>
            <person name="Brachmann A."/>
            <person name="Corradi N."/>
        </authorList>
    </citation>
    <scope>NUCLEOTIDE SEQUENCE [LARGE SCALE GENOMIC DNA]</scope>
    <source>
        <strain evidence="1 2">A4</strain>
    </source>
</reference>
<comment type="caution">
    <text evidence="1">The sequence shown here is derived from an EMBL/GenBank/DDBJ whole genome shotgun (WGS) entry which is preliminary data.</text>
</comment>
<sequence>MLKGIELLHNNYFNVIRRQPCAAHTLQLSVQEGLKQCREIHYRIKNLQNFFRLPKQAHKHKKFNSSIIIKIKYISRKKHAIQYIIMRLFHVIFYY</sequence>
<organism evidence="1 2">
    <name type="scientific">Rhizophagus irregularis</name>
    <dbReference type="NCBI Taxonomy" id="588596"/>
    <lineage>
        <taxon>Eukaryota</taxon>
        <taxon>Fungi</taxon>
        <taxon>Fungi incertae sedis</taxon>
        <taxon>Mucoromycota</taxon>
        <taxon>Glomeromycotina</taxon>
        <taxon>Glomeromycetes</taxon>
        <taxon>Glomerales</taxon>
        <taxon>Glomeraceae</taxon>
        <taxon>Rhizophagus</taxon>
    </lineage>
</organism>
<dbReference type="AlphaFoldDB" id="A0A2I1HHF0"/>
<protein>
    <submittedName>
        <fullName evidence="1">Uncharacterized protein</fullName>
    </submittedName>
</protein>
<proteinExistence type="predicted"/>